<dbReference type="Proteomes" id="UP001288320">
    <property type="component" value="Unassembled WGS sequence"/>
</dbReference>
<evidence type="ECO:0000256" key="1">
    <source>
        <dbReference type="ARBA" id="ARBA00004141"/>
    </source>
</evidence>
<reference evidence="8" key="1">
    <citation type="submission" date="2023-10" db="EMBL/GenBank/DDBJ databases">
        <title>Whole Genome based description of the genera Actinobaculum and Actinotignum reveals a complex phylogenetic relationship within the species included in the genus Actinotignum.</title>
        <authorList>
            <person name="Jensen C.S."/>
            <person name="Dargis R."/>
            <person name="Kemp M."/>
            <person name="Christensen J.J."/>
        </authorList>
    </citation>
    <scope>NUCLEOTIDE SEQUENCE</scope>
    <source>
        <strain evidence="8">SLA_B245</strain>
    </source>
</reference>
<dbReference type="RefSeq" id="WP_087070172.1">
    <property type="nucleotide sequence ID" value="NZ_CAUPFC010000013.1"/>
</dbReference>
<dbReference type="GO" id="GO:0016020">
    <property type="term" value="C:membrane"/>
    <property type="evidence" value="ECO:0007669"/>
    <property type="project" value="UniProtKB-SubCell"/>
</dbReference>
<dbReference type="PANTHER" id="PTHR21716">
    <property type="entry name" value="TRANSMEMBRANE PROTEIN"/>
    <property type="match status" value="1"/>
</dbReference>
<feature type="transmembrane region" description="Helical" evidence="7">
    <location>
        <begin position="336"/>
        <end position="354"/>
    </location>
</feature>
<comment type="caution">
    <text evidence="8">The sequence shown here is derived from an EMBL/GenBank/DDBJ whole genome shotgun (WGS) entry which is preliminary data.</text>
</comment>
<dbReference type="InterPro" id="IPR002549">
    <property type="entry name" value="AI-2E-like"/>
</dbReference>
<dbReference type="AlphaFoldDB" id="A0AAW9HED7"/>
<accession>A0AAW9HED7</accession>
<evidence type="ECO:0000256" key="3">
    <source>
        <dbReference type="ARBA" id="ARBA00022692"/>
    </source>
</evidence>
<sequence length="469" mass="50663">MAATRPGDIPRDRIAQAINTLPTQVAGSRAGSDSGGEESAGGAASSALGKASDAEHSGGGDQGGSGNSEASRGADSSSGGDFGVKLLHAAALLTIVCVGLYLIHDFVGPVFLALTLVLTVRPVHRLLLRHHVPRWLSGTLTVSIIVVVLLAVVGLTAWSLAGLPRTLMSYEDKFTQLFQDTMTWLESLGLSTDQLSQRLGDVLNMDTIISLLSQASGALMSVGSLMFVLALAIFFITIDTLSVPARAHIVRDHDPDLYRALASFEGRVRQYWLVATLFGLLVSTLNYFVMMWLGIPLALAWALWTFVTNYIPNIGFILGVIPPALMGLVDSGPATALWILVIFTFLNVTIQGVLQPKIVGDAVGLSTTVTFLSLLFWAVVLGPLGTILAVPLTLFVKAIFVDSSSRSRWVEAFLVPESNAKTRAERGIYDLDEPVREIYRDFTSRDSEVRTKMRDLRKISRRRKKGIRG</sequence>
<evidence type="ECO:0000256" key="7">
    <source>
        <dbReference type="SAM" id="Phobius"/>
    </source>
</evidence>
<comment type="similarity">
    <text evidence="2">Belongs to the autoinducer-2 exporter (AI-2E) (TC 2.A.86) family.</text>
</comment>
<feature type="transmembrane region" description="Helical" evidence="7">
    <location>
        <begin position="310"/>
        <end position="329"/>
    </location>
</feature>
<evidence type="ECO:0000256" key="5">
    <source>
        <dbReference type="ARBA" id="ARBA00023136"/>
    </source>
</evidence>
<dbReference type="GeneID" id="92813240"/>
<gene>
    <name evidence="8" type="ORF">R6G74_06935</name>
</gene>
<protein>
    <submittedName>
        <fullName evidence="8">AI-2E family transporter</fullName>
    </submittedName>
</protein>
<dbReference type="Pfam" id="PF01594">
    <property type="entry name" value="AI-2E_transport"/>
    <property type="match status" value="1"/>
</dbReference>
<feature type="region of interest" description="Disordered" evidence="6">
    <location>
        <begin position="1"/>
        <end position="75"/>
    </location>
</feature>
<feature type="transmembrane region" description="Helical" evidence="7">
    <location>
        <begin position="374"/>
        <end position="400"/>
    </location>
</feature>
<evidence type="ECO:0000313" key="8">
    <source>
        <dbReference type="EMBL" id="MDY5141043.1"/>
    </source>
</evidence>
<dbReference type="EMBL" id="JAWNFV010000014">
    <property type="protein sequence ID" value="MDY5141043.1"/>
    <property type="molecule type" value="Genomic_DNA"/>
</dbReference>
<evidence type="ECO:0000256" key="6">
    <source>
        <dbReference type="SAM" id="MobiDB-lite"/>
    </source>
</evidence>
<evidence type="ECO:0000313" key="9">
    <source>
        <dbReference type="Proteomes" id="UP001288320"/>
    </source>
</evidence>
<comment type="subcellular location">
    <subcellularLocation>
        <location evidence="1">Membrane</location>
        <topology evidence="1">Multi-pass membrane protein</topology>
    </subcellularLocation>
</comment>
<name>A0AAW9HED7_9ACTO</name>
<organism evidence="8 9">
    <name type="scientific">Actinotignum timonense</name>
    <dbReference type="NCBI Taxonomy" id="1870995"/>
    <lineage>
        <taxon>Bacteria</taxon>
        <taxon>Bacillati</taxon>
        <taxon>Actinomycetota</taxon>
        <taxon>Actinomycetes</taxon>
        <taxon>Actinomycetales</taxon>
        <taxon>Actinomycetaceae</taxon>
        <taxon>Actinotignum</taxon>
    </lineage>
</organism>
<keyword evidence="4 7" id="KW-1133">Transmembrane helix</keyword>
<feature type="compositionally biased region" description="Low complexity" evidence="6">
    <location>
        <begin position="40"/>
        <end position="51"/>
    </location>
</feature>
<feature type="transmembrane region" description="Helical" evidence="7">
    <location>
        <begin position="86"/>
        <end position="104"/>
    </location>
</feature>
<feature type="transmembrane region" description="Helical" evidence="7">
    <location>
        <begin position="140"/>
        <end position="161"/>
    </location>
</feature>
<dbReference type="GO" id="GO:0055085">
    <property type="term" value="P:transmembrane transport"/>
    <property type="evidence" value="ECO:0007669"/>
    <property type="project" value="TreeGrafter"/>
</dbReference>
<proteinExistence type="inferred from homology"/>
<keyword evidence="5 7" id="KW-0472">Membrane</keyword>
<keyword evidence="3 7" id="KW-0812">Transmembrane</keyword>
<feature type="transmembrane region" description="Helical" evidence="7">
    <location>
        <begin position="271"/>
        <end position="304"/>
    </location>
</feature>
<feature type="transmembrane region" description="Helical" evidence="7">
    <location>
        <begin position="218"/>
        <end position="238"/>
    </location>
</feature>
<evidence type="ECO:0000256" key="4">
    <source>
        <dbReference type="ARBA" id="ARBA00022989"/>
    </source>
</evidence>
<dbReference type="PANTHER" id="PTHR21716:SF64">
    <property type="entry name" value="AI-2 TRANSPORT PROTEIN TQSA"/>
    <property type="match status" value="1"/>
</dbReference>
<evidence type="ECO:0000256" key="2">
    <source>
        <dbReference type="ARBA" id="ARBA00009773"/>
    </source>
</evidence>